<comment type="similarity">
    <text evidence="2">Belongs to the potassium channel KCNE family.</text>
</comment>
<protein>
    <recommendedName>
        <fullName evidence="10">Potassium voltage-gated channel subfamily E member 1</fullName>
    </recommendedName>
</protein>
<dbReference type="GeneTree" id="ENSGT01030000235410"/>
<dbReference type="InterPro" id="IPR000369">
    <property type="entry name" value="K_chnl_KCNE"/>
</dbReference>
<evidence type="ECO:0000256" key="2">
    <source>
        <dbReference type="ARBA" id="ARBA00005688"/>
    </source>
</evidence>
<reference evidence="8" key="1">
    <citation type="submission" date="2025-08" db="UniProtKB">
        <authorList>
            <consortium name="Ensembl"/>
        </authorList>
    </citation>
    <scope>IDENTIFICATION</scope>
</reference>
<feature type="region of interest" description="Disordered" evidence="6">
    <location>
        <begin position="133"/>
        <end position="154"/>
    </location>
</feature>
<dbReference type="Pfam" id="PF02060">
    <property type="entry name" value="ISK_Channel"/>
    <property type="match status" value="1"/>
</dbReference>
<dbReference type="Proteomes" id="UP000594220">
    <property type="component" value="Unplaced"/>
</dbReference>
<evidence type="ECO:0000313" key="9">
    <source>
        <dbReference type="Proteomes" id="UP000594220"/>
    </source>
</evidence>
<feature type="compositionally biased region" description="Polar residues" evidence="6">
    <location>
        <begin position="138"/>
        <end position="154"/>
    </location>
</feature>
<dbReference type="GO" id="GO:0016020">
    <property type="term" value="C:membrane"/>
    <property type="evidence" value="ECO:0007669"/>
    <property type="project" value="UniProtKB-SubCell"/>
</dbReference>
<dbReference type="GO" id="GO:0005249">
    <property type="term" value="F:voltage-gated potassium channel activity"/>
    <property type="evidence" value="ECO:0007669"/>
    <property type="project" value="InterPro"/>
</dbReference>
<name>A0A7M4G0S4_CROPO</name>
<evidence type="ECO:0000256" key="1">
    <source>
        <dbReference type="ARBA" id="ARBA00004167"/>
    </source>
</evidence>
<evidence type="ECO:0000256" key="3">
    <source>
        <dbReference type="ARBA" id="ARBA00022692"/>
    </source>
</evidence>
<keyword evidence="3 7" id="KW-0812">Transmembrane</keyword>
<evidence type="ECO:0000256" key="6">
    <source>
        <dbReference type="SAM" id="MobiDB-lite"/>
    </source>
</evidence>
<keyword evidence="9" id="KW-1185">Reference proteome</keyword>
<keyword evidence="4 7" id="KW-1133">Transmembrane helix</keyword>
<evidence type="ECO:0008006" key="10">
    <source>
        <dbReference type="Google" id="ProtNLM"/>
    </source>
</evidence>
<dbReference type="OMA" id="NLLHMFV"/>
<evidence type="ECO:0000256" key="5">
    <source>
        <dbReference type="ARBA" id="ARBA00023136"/>
    </source>
</evidence>
<feature type="region of interest" description="Disordered" evidence="6">
    <location>
        <begin position="1"/>
        <end position="30"/>
    </location>
</feature>
<proteinExistence type="inferred from homology"/>
<keyword evidence="5 7" id="KW-0472">Membrane</keyword>
<dbReference type="AlphaFoldDB" id="A0A7M4G0S4"/>
<accession>A0A7M4G0S4</accession>
<sequence>MGASRHAWTFDSPGTRSSGAPGATATYSSGTPVSRALWCVATKRHQFNNYTSPALKEQEEITASFFILIVIGFFGFLLFTMMISNIISSKRENYIDYVFSEKFNGQGKEEILPRKESQDTVVTICNKSALESEKHDNNNNIPEMPSTDTSFPNV</sequence>
<evidence type="ECO:0000256" key="4">
    <source>
        <dbReference type="ARBA" id="ARBA00022989"/>
    </source>
</evidence>
<organism evidence="8 9">
    <name type="scientific">Crocodylus porosus</name>
    <name type="common">Saltwater crocodile</name>
    <name type="synonym">Estuarine crocodile</name>
    <dbReference type="NCBI Taxonomy" id="8502"/>
    <lineage>
        <taxon>Eukaryota</taxon>
        <taxon>Metazoa</taxon>
        <taxon>Chordata</taxon>
        <taxon>Craniata</taxon>
        <taxon>Vertebrata</taxon>
        <taxon>Euteleostomi</taxon>
        <taxon>Archelosauria</taxon>
        <taxon>Archosauria</taxon>
        <taxon>Crocodylia</taxon>
        <taxon>Longirostres</taxon>
        <taxon>Crocodylidae</taxon>
        <taxon>Crocodylus</taxon>
    </lineage>
</organism>
<feature type="transmembrane region" description="Helical" evidence="7">
    <location>
        <begin position="61"/>
        <end position="83"/>
    </location>
</feature>
<reference evidence="8" key="2">
    <citation type="submission" date="2025-09" db="UniProtKB">
        <authorList>
            <consortium name="Ensembl"/>
        </authorList>
    </citation>
    <scope>IDENTIFICATION</scope>
</reference>
<evidence type="ECO:0000313" key="8">
    <source>
        <dbReference type="Ensembl" id="ENSCPRP00005021927.1"/>
    </source>
</evidence>
<comment type="subcellular location">
    <subcellularLocation>
        <location evidence="1">Membrane</location>
        <topology evidence="1">Single-pass membrane protein</topology>
    </subcellularLocation>
</comment>
<evidence type="ECO:0000256" key="7">
    <source>
        <dbReference type="SAM" id="Phobius"/>
    </source>
</evidence>
<dbReference type="Ensembl" id="ENSCPRT00005025625.1">
    <property type="protein sequence ID" value="ENSCPRP00005021927.1"/>
    <property type="gene ID" value="ENSCPRG00005015263.1"/>
</dbReference>